<dbReference type="AlphaFoldDB" id="M4C703"/>
<name>M4C703_HYAAE</name>
<evidence type="ECO:0000313" key="3">
    <source>
        <dbReference type="Proteomes" id="UP000011713"/>
    </source>
</evidence>
<feature type="compositionally biased region" description="Basic and acidic residues" evidence="1">
    <location>
        <begin position="212"/>
        <end position="222"/>
    </location>
</feature>
<dbReference type="InParanoid" id="M4C703"/>
<organism evidence="2 3">
    <name type="scientific">Hyaloperonospora arabidopsidis (strain Emoy2)</name>
    <name type="common">Downy mildew agent</name>
    <name type="synonym">Peronospora arabidopsidis</name>
    <dbReference type="NCBI Taxonomy" id="559515"/>
    <lineage>
        <taxon>Eukaryota</taxon>
        <taxon>Sar</taxon>
        <taxon>Stramenopiles</taxon>
        <taxon>Oomycota</taxon>
        <taxon>Peronosporomycetes</taxon>
        <taxon>Peronosporales</taxon>
        <taxon>Peronosporaceae</taxon>
        <taxon>Hyaloperonospora</taxon>
    </lineage>
</organism>
<evidence type="ECO:0000256" key="1">
    <source>
        <dbReference type="SAM" id="MobiDB-lite"/>
    </source>
</evidence>
<dbReference type="HOGENOM" id="CLU_1247441_0_0_1"/>
<dbReference type="EnsemblProtists" id="HpaT814891">
    <property type="protein sequence ID" value="HpaP814891"/>
    <property type="gene ID" value="HpaG814891"/>
</dbReference>
<reference evidence="3" key="1">
    <citation type="journal article" date="2010" name="Science">
        <title>Signatures of adaptation to obligate biotrophy in the Hyaloperonospora arabidopsidis genome.</title>
        <authorList>
            <person name="Baxter L."/>
            <person name="Tripathy S."/>
            <person name="Ishaque N."/>
            <person name="Boot N."/>
            <person name="Cabral A."/>
            <person name="Kemen E."/>
            <person name="Thines M."/>
            <person name="Ah-Fong A."/>
            <person name="Anderson R."/>
            <person name="Badejoko W."/>
            <person name="Bittner-Eddy P."/>
            <person name="Boore J.L."/>
            <person name="Chibucos M.C."/>
            <person name="Coates M."/>
            <person name="Dehal P."/>
            <person name="Delehaunty K."/>
            <person name="Dong S."/>
            <person name="Downton P."/>
            <person name="Dumas B."/>
            <person name="Fabro G."/>
            <person name="Fronick C."/>
            <person name="Fuerstenberg S.I."/>
            <person name="Fulton L."/>
            <person name="Gaulin E."/>
            <person name="Govers F."/>
            <person name="Hughes L."/>
            <person name="Humphray S."/>
            <person name="Jiang R.H."/>
            <person name="Judelson H."/>
            <person name="Kamoun S."/>
            <person name="Kyung K."/>
            <person name="Meijer H."/>
            <person name="Minx P."/>
            <person name="Morris P."/>
            <person name="Nelson J."/>
            <person name="Phuntumart V."/>
            <person name="Qutob D."/>
            <person name="Rehmany A."/>
            <person name="Rougon-Cardoso A."/>
            <person name="Ryden P."/>
            <person name="Torto-Alalibo T."/>
            <person name="Studholme D."/>
            <person name="Wang Y."/>
            <person name="Win J."/>
            <person name="Wood J."/>
            <person name="Clifton S.W."/>
            <person name="Rogers J."/>
            <person name="Van den Ackerveken G."/>
            <person name="Jones J.D."/>
            <person name="McDowell J.M."/>
            <person name="Beynon J."/>
            <person name="Tyler B.M."/>
        </authorList>
    </citation>
    <scope>NUCLEOTIDE SEQUENCE [LARGE SCALE GENOMIC DNA]</scope>
    <source>
        <strain evidence="3">Emoy2</strain>
    </source>
</reference>
<evidence type="ECO:0000313" key="2">
    <source>
        <dbReference type="EnsemblProtists" id="HpaP814891"/>
    </source>
</evidence>
<dbReference type="Proteomes" id="UP000011713">
    <property type="component" value="Unassembled WGS sequence"/>
</dbReference>
<keyword evidence="3" id="KW-1185">Reference proteome</keyword>
<accession>M4C703</accession>
<dbReference type="VEuPathDB" id="FungiDB:HpaG814891"/>
<proteinExistence type="predicted"/>
<protein>
    <submittedName>
        <fullName evidence="2">Uncharacterized protein</fullName>
    </submittedName>
</protein>
<feature type="region of interest" description="Disordered" evidence="1">
    <location>
        <begin position="199"/>
        <end position="222"/>
    </location>
</feature>
<sequence>MAPTPGARCAAQRGHHRLAVQPGQPSGWYLGLRCRQEGARAQAPSGRGHTGPAACGGDHQCSRAGPRRGRASGSTGVQAHGWLVQDVVGRQRVRWAMRPADREGAPRTGAHRAPQCPPPLGRCPAAAVERRAARPHRQEALGGGAHPCMAGAQPQACDAPRPQAVLCGCVGCGLRTPGCCWGGCNRFLLHPLGDAKEGGCAPGATSRPSSSIKDRFIKRSDP</sequence>
<feature type="region of interest" description="Disordered" evidence="1">
    <location>
        <begin position="40"/>
        <end position="75"/>
    </location>
</feature>
<reference evidence="2" key="2">
    <citation type="submission" date="2015-06" db="UniProtKB">
        <authorList>
            <consortium name="EnsemblProtists"/>
        </authorList>
    </citation>
    <scope>IDENTIFICATION</scope>
    <source>
        <strain evidence="2">Emoy2</strain>
    </source>
</reference>
<dbReference type="EMBL" id="ABWE02002373">
    <property type="status" value="NOT_ANNOTATED_CDS"/>
    <property type="molecule type" value="Genomic_DNA"/>
</dbReference>